<accession>A0A1Y5Q655</accession>
<dbReference type="AlphaFoldDB" id="A0A1Y5Q655"/>
<protein>
    <submittedName>
        <fullName evidence="2">Putative transmembrane protein</fullName>
    </submittedName>
</protein>
<keyword evidence="1 2" id="KW-0812">Transmembrane</keyword>
<organism evidence="2">
    <name type="scientific">uncultured Stenotrophomonas sp</name>
    <dbReference type="NCBI Taxonomy" id="165438"/>
    <lineage>
        <taxon>Bacteria</taxon>
        <taxon>Pseudomonadati</taxon>
        <taxon>Pseudomonadota</taxon>
        <taxon>Gammaproteobacteria</taxon>
        <taxon>Lysobacterales</taxon>
        <taxon>Lysobacteraceae</taxon>
        <taxon>Stenotrophomonas</taxon>
        <taxon>environmental samples</taxon>
    </lineage>
</organism>
<feature type="transmembrane region" description="Helical" evidence="1">
    <location>
        <begin position="46"/>
        <end position="73"/>
    </location>
</feature>
<evidence type="ECO:0000313" key="2">
    <source>
        <dbReference type="EMBL" id="SBV37713.1"/>
    </source>
</evidence>
<gene>
    <name evidence="2" type="ORF">STPYR_12656</name>
</gene>
<feature type="transmembrane region" description="Helical" evidence="1">
    <location>
        <begin position="85"/>
        <end position="109"/>
    </location>
</feature>
<feature type="transmembrane region" description="Helical" evidence="1">
    <location>
        <begin position="12"/>
        <end position="34"/>
    </location>
</feature>
<evidence type="ECO:0000256" key="1">
    <source>
        <dbReference type="SAM" id="Phobius"/>
    </source>
</evidence>
<name>A0A1Y5Q655_9GAMM</name>
<proteinExistence type="predicted"/>
<keyword evidence="1" id="KW-0472">Membrane</keyword>
<keyword evidence="1" id="KW-1133">Transmembrane helix</keyword>
<sequence>MSGMDNTHLLSTLLVSIGYRLPVLIALGVALVLLGGAPKALARTAALWALSLLMAATLLGGVLSVLPLLMIAAGDFDRIGVLNTMLGAAHFALSLLEAAGFVLLAWALVRALRGNAAGQC</sequence>
<reference evidence="2" key="1">
    <citation type="submission" date="2016-03" db="EMBL/GenBank/DDBJ databases">
        <authorList>
            <person name="Ploux O."/>
        </authorList>
    </citation>
    <scope>NUCLEOTIDE SEQUENCE</scope>
    <source>
        <strain evidence="2">UC10</strain>
    </source>
</reference>
<dbReference type="EMBL" id="FLTS01000001">
    <property type="protein sequence ID" value="SBV37713.1"/>
    <property type="molecule type" value="Genomic_DNA"/>
</dbReference>